<dbReference type="SUPFAM" id="SSF57667">
    <property type="entry name" value="beta-beta-alpha zinc fingers"/>
    <property type="match status" value="5"/>
</dbReference>
<dbReference type="PROSITE" id="PS50157">
    <property type="entry name" value="ZINC_FINGER_C2H2_2"/>
    <property type="match status" value="7"/>
</dbReference>
<feature type="domain" description="C2H2-type" evidence="12">
    <location>
        <begin position="111"/>
        <end position="138"/>
    </location>
</feature>
<evidence type="ECO:0000259" key="12">
    <source>
        <dbReference type="PROSITE" id="PS50157"/>
    </source>
</evidence>
<dbReference type="PANTHER" id="PTHR23226:SF240">
    <property type="entry name" value="GASTRULA ZINC FINGER PROTEIN XLCGF26.1-LIKE-RELATED"/>
    <property type="match status" value="1"/>
</dbReference>
<evidence type="ECO:0000256" key="3">
    <source>
        <dbReference type="ARBA" id="ARBA00022737"/>
    </source>
</evidence>
<dbReference type="GO" id="GO:0000978">
    <property type="term" value="F:RNA polymerase II cis-regulatory region sequence-specific DNA binding"/>
    <property type="evidence" value="ECO:0007669"/>
    <property type="project" value="TreeGrafter"/>
</dbReference>
<keyword evidence="2" id="KW-0479">Metal-binding</keyword>
<keyword evidence="5" id="KW-0862">Zinc</keyword>
<evidence type="ECO:0000256" key="11">
    <source>
        <dbReference type="SAM" id="MobiDB-lite"/>
    </source>
</evidence>
<dbReference type="SMART" id="SM00355">
    <property type="entry name" value="ZnF_C2H2"/>
    <property type="match status" value="8"/>
</dbReference>
<keyword evidence="4 10" id="KW-0863">Zinc-finger</keyword>
<evidence type="ECO:0000256" key="5">
    <source>
        <dbReference type="ARBA" id="ARBA00022833"/>
    </source>
</evidence>
<accession>A0AAN8WXV6</accession>
<dbReference type="Proteomes" id="UP001381693">
    <property type="component" value="Unassembled WGS sequence"/>
</dbReference>
<sequence>MEEIGESCIVENTPTSVVCVKSKEKSFSCTKCGKSFNCKGNLNRHYIVHTQEKPFTCSICKKSFKRKSHLVRHISAHAKEKLFLCSMCGMGFTRKDILNVHMRIHTNEKPFLCDKCDKSFKHSSSFRVHMRIHTHEKPYLCNMCDKSFKHNSGYRDHLKSHCDIKPYSCPLCDRGFKKASHVTSHMRVHTKEKPFKCMEYGQGCTMKSNHGKHLRTHTEYGESYHLKTVTAHKRLHSQERPYSCCACGEKFTRHDSLNKHMKIHNKGKRIGSQKNLNILNFTSSGNDGAPVICAVHDKCSENDDSSDAFKLVENDETSTSYVQALKHDPSDLFSSTLKKDDVANCLEESDFIDEFICCKKEEDEFISIKDEEILPEDELYIRNRKVNVLEGVDDTKGSSNCKILDPKPLNVDFFLVKKDILSDNEGEEKGAQDPLDGFIKKTTHKNQGIPSEEVLIKELSRKPNWVSFTITISKGFKYVPYKLNQWPTGTIVQPFRGGKQWPQPGYSTKYPKLQSYQSKQQRAYKTIPYLRDYRKRHDTNLSYRHPRTRDFYWSDGSYNPRHSPKHTNFGKARSCHGTYSNQRYPSNGRYRHQDPWANPRTHYNDEFPAESQSKQ</sequence>
<dbReference type="GO" id="GO:0008270">
    <property type="term" value="F:zinc ion binding"/>
    <property type="evidence" value="ECO:0007669"/>
    <property type="project" value="UniProtKB-KW"/>
</dbReference>
<name>A0AAN8WXV6_HALRR</name>
<dbReference type="FunFam" id="3.30.160.60:FF:000534">
    <property type="entry name" value="zinc finger protein 674"/>
    <property type="match status" value="2"/>
</dbReference>
<evidence type="ECO:0000256" key="7">
    <source>
        <dbReference type="ARBA" id="ARBA00023125"/>
    </source>
</evidence>
<gene>
    <name evidence="13" type="ORF">SK128_014146</name>
</gene>
<keyword evidence="7" id="KW-0238">DNA-binding</keyword>
<comment type="subcellular location">
    <subcellularLocation>
        <location evidence="1">Nucleus</location>
    </subcellularLocation>
</comment>
<dbReference type="FunFam" id="3.30.160.60:FF:000646">
    <property type="entry name" value="Myeloid zinc finger 1"/>
    <property type="match status" value="1"/>
</dbReference>
<proteinExistence type="predicted"/>
<evidence type="ECO:0000256" key="6">
    <source>
        <dbReference type="ARBA" id="ARBA00023015"/>
    </source>
</evidence>
<feature type="domain" description="C2H2-type" evidence="12">
    <location>
        <begin position="139"/>
        <end position="166"/>
    </location>
</feature>
<evidence type="ECO:0000313" key="13">
    <source>
        <dbReference type="EMBL" id="KAK7074355.1"/>
    </source>
</evidence>
<dbReference type="FunFam" id="3.30.160.60:FF:000110">
    <property type="entry name" value="Zinc finger protein-like"/>
    <property type="match status" value="2"/>
</dbReference>
<keyword evidence="6" id="KW-0805">Transcription regulation</keyword>
<reference evidence="13 14" key="1">
    <citation type="submission" date="2023-11" db="EMBL/GenBank/DDBJ databases">
        <title>Halocaridina rubra genome assembly.</title>
        <authorList>
            <person name="Smith C."/>
        </authorList>
    </citation>
    <scope>NUCLEOTIDE SEQUENCE [LARGE SCALE GENOMIC DNA]</scope>
    <source>
        <strain evidence="13">EP-1</strain>
        <tissue evidence="13">Whole</tissue>
    </source>
</reference>
<evidence type="ECO:0000256" key="1">
    <source>
        <dbReference type="ARBA" id="ARBA00004123"/>
    </source>
</evidence>
<organism evidence="13 14">
    <name type="scientific">Halocaridina rubra</name>
    <name type="common">Hawaiian red shrimp</name>
    <dbReference type="NCBI Taxonomy" id="373956"/>
    <lineage>
        <taxon>Eukaryota</taxon>
        <taxon>Metazoa</taxon>
        <taxon>Ecdysozoa</taxon>
        <taxon>Arthropoda</taxon>
        <taxon>Crustacea</taxon>
        <taxon>Multicrustacea</taxon>
        <taxon>Malacostraca</taxon>
        <taxon>Eumalacostraca</taxon>
        <taxon>Eucarida</taxon>
        <taxon>Decapoda</taxon>
        <taxon>Pleocyemata</taxon>
        <taxon>Caridea</taxon>
        <taxon>Atyoidea</taxon>
        <taxon>Atyidae</taxon>
        <taxon>Halocaridina</taxon>
    </lineage>
</organism>
<keyword evidence="9" id="KW-0539">Nucleus</keyword>
<dbReference type="PANTHER" id="PTHR23226">
    <property type="entry name" value="ZINC FINGER AND SCAN DOMAIN-CONTAINING"/>
    <property type="match status" value="1"/>
</dbReference>
<dbReference type="PROSITE" id="PS00028">
    <property type="entry name" value="ZINC_FINGER_C2H2_1"/>
    <property type="match status" value="7"/>
</dbReference>
<dbReference type="FunFam" id="3.30.160.60:FF:000358">
    <property type="entry name" value="zinc finger protein 24"/>
    <property type="match status" value="1"/>
</dbReference>
<dbReference type="Pfam" id="PF00096">
    <property type="entry name" value="zf-C2H2"/>
    <property type="match status" value="7"/>
</dbReference>
<keyword evidence="14" id="KW-1185">Reference proteome</keyword>
<feature type="domain" description="C2H2-type" evidence="12">
    <location>
        <begin position="167"/>
        <end position="194"/>
    </location>
</feature>
<feature type="domain" description="C2H2-type" evidence="12">
    <location>
        <begin position="242"/>
        <end position="269"/>
    </location>
</feature>
<dbReference type="GO" id="GO:0005634">
    <property type="term" value="C:nucleus"/>
    <property type="evidence" value="ECO:0007669"/>
    <property type="project" value="UniProtKB-SubCell"/>
</dbReference>
<feature type="domain" description="C2H2-type" evidence="12">
    <location>
        <begin position="27"/>
        <end position="54"/>
    </location>
</feature>
<evidence type="ECO:0000256" key="4">
    <source>
        <dbReference type="ARBA" id="ARBA00022771"/>
    </source>
</evidence>
<dbReference type="FunFam" id="3.30.160.60:FF:000100">
    <property type="entry name" value="Zinc finger 45-like"/>
    <property type="match status" value="1"/>
</dbReference>
<comment type="caution">
    <text evidence="13">The sequence shown here is derived from an EMBL/GenBank/DDBJ whole genome shotgun (WGS) entry which is preliminary data.</text>
</comment>
<evidence type="ECO:0000256" key="2">
    <source>
        <dbReference type="ARBA" id="ARBA00022723"/>
    </source>
</evidence>
<evidence type="ECO:0000256" key="8">
    <source>
        <dbReference type="ARBA" id="ARBA00023163"/>
    </source>
</evidence>
<keyword evidence="3" id="KW-0677">Repeat</keyword>
<evidence type="ECO:0000313" key="14">
    <source>
        <dbReference type="Proteomes" id="UP001381693"/>
    </source>
</evidence>
<protein>
    <recommendedName>
        <fullName evidence="12">C2H2-type domain-containing protein</fullName>
    </recommendedName>
</protein>
<dbReference type="GO" id="GO:0000981">
    <property type="term" value="F:DNA-binding transcription factor activity, RNA polymerase II-specific"/>
    <property type="evidence" value="ECO:0007669"/>
    <property type="project" value="TreeGrafter"/>
</dbReference>
<feature type="region of interest" description="Disordered" evidence="11">
    <location>
        <begin position="562"/>
        <end position="615"/>
    </location>
</feature>
<dbReference type="EMBL" id="JAXCGZ010011648">
    <property type="protein sequence ID" value="KAK7074355.1"/>
    <property type="molecule type" value="Genomic_DNA"/>
</dbReference>
<dbReference type="Gene3D" id="3.30.160.60">
    <property type="entry name" value="Classic Zinc Finger"/>
    <property type="match status" value="8"/>
</dbReference>
<feature type="domain" description="C2H2-type" evidence="12">
    <location>
        <begin position="55"/>
        <end position="82"/>
    </location>
</feature>
<dbReference type="InterPro" id="IPR013087">
    <property type="entry name" value="Znf_C2H2_type"/>
</dbReference>
<feature type="domain" description="C2H2-type" evidence="12">
    <location>
        <begin position="83"/>
        <end position="110"/>
    </location>
</feature>
<evidence type="ECO:0000256" key="10">
    <source>
        <dbReference type="PROSITE-ProRule" id="PRU00042"/>
    </source>
</evidence>
<evidence type="ECO:0000256" key="9">
    <source>
        <dbReference type="ARBA" id="ARBA00023242"/>
    </source>
</evidence>
<dbReference type="InterPro" id="IPR036236">
    <property type="entry name" value="Znf_C2H2_sf"/>
</dbReference>
<dbReference type="AlphaFoldDB" id="A0AAN8WXV6"/>
<keyword evidence="8" id="KW-0804">Transcription</keyword>
<feature type="non-terminal residue" evidence="13">
    <location>
        <position position="615"/>
    </location>
</feature>